<evidence type="ECO:0000313" key="4">
    <source>
        <dbReference type="WBParaSite" id="OFLC_0001098001-mRNA-1"/>
    </source>
</evidence>
<dbReference type="WBParaSite" id="OFLC_0001098001-mRNA-1">
    <property type="protein sequence ID" value="OFLC_0001098001-mRNA-1"/>
    <property type="gene ID" value="OFLC_0001098001"/>
</dbReference>
<dbReference type="EMBL" id="UZAJ01015283">
    <property type="protein sequence ID" value="VDO72843.1"/>
    <property type="molecule type" value="Genomic_DNA"/>
</dbReference>
<reference evidence="4" key="1">
    <citation type="submission" date="2016-06" db="UniProtKB">
        <authorList>
            <consortium name="WormBaseParasite"/>
        </authorList>
    </citation>
    <scope>IDENTIFICATION</scope>
</reference>
<dbReference type="Proteomes" id="UP000267606">
    <property type="component" value="Unassembled WGS sequence"/>
</dbReference>
<reference evidence="2 3" key="2">
    <citation type="submission" date="2018-11" db="EMBL/GenBank/DDBJ databases">
        <authorList>
            <consortium name="Pathogen Informatics"/>
        </authorList>
    </citation>
    <scope>NUCLEOTIDE SEQUENCE [LARGE SCALE GENOMIC DNA]</scope>
</reference>
<proteinExistence type="predicted"/>
<accession>A0A183HU18</accession>
<gene>
    <name evidence="2" type="ORF">OFLC_LOCUS10979</name>
</gene>
<evidence type="ECO:0000313" key="2">
    <source>
        <dbReference type="EMBL" id="VDO72843.1"/>
    </source>
</evidence>
<keyword evidence="1" id="KW-0812">Transmembrane</keyword>
<name>A0A183HU18_9BILA</name>
<keyword evidence="1" id="KW-1133">Transmembrane helix</keyword>
<protein>
    <submittedName>
        <fullName evidence="4">SLC3A2_N domain-containing protein</fullName>
    </submittedName>
</protein>
<evidence type="ECO:0000256" key="1">
    <source>
        <dbReference type="SAM" id="Phobius"/>
    </source>
</evidence>
<organism evidence="4">
    <name type="scientific">Onchocerca flexuosa</name>
    <dbReference type="NCBI Taxonomy" id="387005"/>
    <lineage>
        <taxon>Eukaryota</taxon>
        <taxon>Metazoa</taxon>
        <taxon>Ecdysozoa</taxon>
        <taxon>Nematoda</taxon>
        <taxon>Chromadorea</taxon>
        <taxon>Rhabditida</taxon>
        <taxon>Spirurina</taxon>
        <taxon>Spiruromorpha</taxon>
        <taxon>Filarioidea</taxon>
        <taxon>Onchocercidae</taxon>
        <taxon>Onchocerca</taxon>
    </lineage>
</organism>
<evidence type="ECO:0000313" key="3">
    <source>
        <dbReference type="Proteomes" id="UP000267606"/>
    </source>
</evidence>
<feature type="transmembrane region" description="Helical" evidence="1">
    <location>
        <begin position="69"/>
        <end position="96"/>
    </location>
</feature>
<dbReference type="AlphaFoldDB" id="A0A183HU18"/>
<keyword evidence="1" id="KW-0472">Membrane</keyword>
<sequence>ISPTKSVFSPDKTQSDATVQGFQTAKQVVPLPNEFGNQSVEEQTQGTVLLETPVKYDPKILEVKMKRRIWLYAKISFCMAFIILSIIFIISIIAMFGKSKF</sequence>
<keyword evidence="3" id="KW-1185">Reference proteome</keyword>